<name>A0A1S9RQ51_PENBI</name>
<feature type="compositionally biased region" description="Low complexity" evidence="1">
    <location>
        <begin position="1"/>
        <end position="14"/>
    </location>
</feature>
<proteinExistence type="predicted"/>
<sequence length="227" mass="25591">MAPARKMAPAGKMAPARKRPAPKPTLAANMQSAAIGKKPAEAVQSEPELDMEVKQPLSMSSLDLDASYVGVFLSPQGPQNHEGQIERYPKRMGENNVLDHARGSLAGYEKQLAEDRDLKAKYPGLKWQAILRIEDLKQKKAILAERGDPRKMLPNLAAIITAYEGRQIDVYADERLVTYWYKGKQISQPRPFDWEEYYVIAAECETFRSCWVEPIGIPRRTLFSMAD</sequence>
<dbReference type="Proteomes" id="UP000190744">
    <property type="component" value="Unassembled WGS sequence"/>
</dbReference>
<feature type="region of interest" description="Disordered" evidence="1">
    <location>
        <begin position="1"/>
        <end position="26"/>
    </location>
</feature>
<dbReference type="EMBL" id="LJBN01000123">
    <property type="protein sequence ID" value="OOQ87664.1"/>
    <property type="molecule type" value="Genomic_DNA"/>
</dbReference>
<reference evidence="3" key="1">
    <citation type="submission" date="2015-09" db="EMBL/GenBank/DDBJ databases">
        <authorList>
            <person name="Fill T.P."/>
            <person name="Baretta J.F."/>
            <person name="de Almeida L.G."/>
            <person name="Rocha M."/>
            <person name="de Souza D.H."/>
            <person name="Malavazi I."/>
            <person name="Cerdeira L.T."/>
            <person name="Hong H."/>
            <person name="Samborskyy M."/>
            <person name="de Vasconcelos A.T."/>
            <person name="Leadlay P."/>
            <person name="Rodrigues-Filho E."/>
        </authorList>
    </citation>
    <scope>NUCLEOTIDE SEQUENCE [LARGE SCALE GENOMIC DNA]</scope>
    <source>
        <strain evidence="3">LaBioMMi 136</strain>
    </source>
</reference>
<gene>
    <name evidence="2" type="ORF">PEBR_16019</name>
</gene>
<evidence type="ECO:0000313" key="3">
    <source>
        <dbReference type="Proteomes" id="UP000190744"/>
    </source>
</evidence>
<evidence type="ECO:0000313" key="2">
    <source>
        <dbReference type="EMBL" id="OOQ87664.1"/>
    </source>
</evidence>
<dbReference type="AlphaFoldDB" id="A0A1S9RQ51"/>
<accession>A0A1S9RQ51</accession>
<protein>
    <submittedName>
        <fullName evidence="2">Uncharacterized protein</fullName>
    </submittedName>
</protein>
<organism evidence="2 3">
    <name type="scientific">Penicillium brasilianum</name>
    <dbReference type="NCBI Taxonomy" id="104259"/>
    <lineage>
        <taxon>Eukaryota</taxon>
        <taxon>Fungi</taxon>
        <taxon>Dikarya</taxon>
        <taxon>Ascomycota</taxon>
        <taxon>Pezizomycotina</taxon>
        <taxon>Eurotiomycetes</taxon>
        <taxon>Eurotiomycetidae</taxon>
        <taxon>Eurotiales</taxon>
        <taxon>Aspergillaceae</taxon>
        <taxon>Penicillium</taxon>
    </lineage>
</organism>
<comment type="caution">
    <text evidence="2">The sequence shown here is derived from an EMBL/GenBank/DDBJ whole genome shotgun (WGS) entry which is preliminary data.</text>
</comment>
<evidence type="ECO:0000256" key="1">
    <source>
        <dbReference type="SAM" id="MobiDB-lite"/>
    </source>
</evidence>